<dbReference type="Pfam" id="PF23568">
    <property type="entry name" value="ARM_LIN"/>
    <property type="match status" value="1"/>
</dbReference>
<dbReference type="Gene3D" id="2.130.10.10">
    <property type="entry name" value="YVTN repeat-like/Quinoprotein amine dehydrogenase"/>
    <property type="match status" value="2"/>
</dbReference>
<dbReference type="SMART" id="SM00320">
    <property type="entry name" value="WD40"/>
    <property type="match status" value="2"/>
</dbReference>
<feature type="domain" description="Putative E3 ubiquitin-protein ligase LIN ARM-like" evidence="4">
    <location>
        <begin position="674"/>
        <end position="1027"/>
    </location>
</feature>
<evidence type="ECO:0008006" key="8">
    <source>
        <dbReference type="Google" id="ProtNLM"/>
    </source>
</evidence>
<dbReference type="InterPro" id="IPR056512">
    <property type="entry name" value="LIN_N"/>
</dbReference>
<organism evidence="6 7">
    <name type="scientific">Escallonia herrerae</name>
    <dbReference type="NCBI Taxonomy" id="1293975"/>
    <lineage>
        <taxon>Eukaryota</taxon>
        <taxon>Viridiplantae</taxon>
        <taxon>Streptophyta</taxon>
        <taxon>Embryophyta</taxon>
        <taxon>Tracheophyta</taxon>
        <taxon>Spermatophyta</taxon>
        <taxon>Magnoliopsida</taxon>
        <taxon>eudicotyledons</taxon>
        <taxon>Gunneridae</taxon>
        <taxon>Pentapetalae</taxon>
        <taxon>asterids</taxon>
        <taxon>campanulids</taxon>
        <taxon>Escalloniales</taxon>
        <taxon>Escalloniaceae</taxon>
        <taxon>Escallonia</taxon>
    </lineage>
</organism>
<evidence type="ECO:0000259" key="5">
    <source>
        <dbReference type="Pfam" id="PF23654"/>
    </source>
</evidence>
<feature type="repeat" description="WD" evidence="1">
    <location>
        <begin position="1091"/>
        <end position="1124"/>
    </location>
</feature>
<dbReference type="InterPro" id="IPR036322">
    <property type="entry name" value="WD40_repeat_dom_sf"/>
</dbReference>
<name>A0AA89AHM1_9ASTE</name>
<dbReference type="PANTHER" id="PTHR35549">
    <property type="entry name" value="OS04G0584500 PROTEIN"/>
    <property type="match status" value="1"/>
</dbReference>
<evidence type="ECO:0000259" key="4">
    <source>
        <dbReference type="Pfam" id="PF23628"/>
    </source>
</evidence>
<feature type="compositionally biased region" description="Basic and acidic residues" evidence="2">
    <location>
        <begin position="354"/>
        <end position="370"/>
    </location>
</feature>
<dbReference type="Pfam" id="PF23654">
    <property type="entry name" value="ARM_LIN_2nd"/>
    <property type="match status" value="1"/>
</dbReference>
<feature type="compositionally biased region" description="Acidic residues" evidence="2">
    <location>
        <begin position="344"/>
        <end position="353"/>
    </location>
</feature>
<dbReference type="InterPro" id="IPR055566">
    <property type="entry name" value="ARM_LIN"/>
</dbReference>
<dbReference type="InterPro" id="IPR001680">
    <property type="entry name" value="WD40_rpt"/>
</dbReference>
<evidence type="ECO:0000313" key="6">
    <source>
        <dbReference type="EMBL" id="KAK3004019.1"/>
    </source>
</evidence>
<evidence type="ECO:0000313" key="7">
    <source>
        <dbReference type="Proteomes" id="UP001188597"/>
    </source>
</evidence>
<dbReference type="InterPro" id="IPR011989">
    <property type="entry name" value="ARM-like"/>
</dbReference>
<dbReference type="InterPro" id="IPR056514">
    <property type="entry name" value="ARM_LIN_2nd"/>
</dbReference>
<dbReference type="PROSITE" id="PS50082">
    <property type="entry name" value="WD_REPEATS_2"/>
    <property type="match status" value="1"/>
</dbReference>
<dbReference type="InterPro" id="IPR016024">
    <property type="entry name" value="ARM-type_fold"/>
</dbReference>
<feature type="domain" description="Putative E3 ubiquitin-protein ligase LIN N-terminal" evidence="3">
    <location>
        <begin position="26"/>
        <end position="182"/>
    </location>
</feature>
<dbReference type="Pfam" id="PF23628">
    <property type="entry name" value="ARM_LIN_C"/>
    <property type="match status" value="1"/>
</dbReference>
<sequence length="1333" mass="150337">MASTSSPSCSSMAFSQEHERHDLEFMRALVTLINRHLDELLEDTKARKSLELRCISKLKLRKQEFFEFSEQSVFSNLYWGIESVEAAIRAKRPEEKSSRLKSSEKMLQVPALLNEHGTTAGISNSFLVCCSYFYLSLVRMVERDEWQVAMHFLQALSVSPRLVSMEFVPELCRSIFFSYIPSSRQVDIEENEVSEAMRSIARKYKSWLMFYQVMSYGETTRQHCGHKDVAGPAKELQCIRKTKSSISRLPNSLEQRHSLRANHNFEKVHPLDLREKISDEIAEESAAFSELAEFHYWSKALATLDQIPGRDIRKNSNTKRLQDMLAEPQSDTPISLDSCTSDLAESDSEEYADESARSFRPNAEDPRPEVSYKQQRGSCSMSNPGYALSMLQAAGNLMHRESDEVNITKLFSRRFSTSFNDLDLTDYILGDIELHTFYNCIINEETSLGRLQQRDLQKVDHLGSSALQNYQIPMTDRQGTYTRRLKDTSCQNNLDELRSCPQDNLHIEQIGILEKIISKLCFSKGLGRSEEDNTVLQVTTIYETLTKKTGLKSTLLTDVILNQLLMAISTSKEEGVIRASISILSTIISRNKSVVEDVKQKGLRLCDLASAVKRNVYEAATLIYLVNPSPAEIKTLELLPTLVDIVCTSNSYKGGLTSLMLTPPAASLMIIEVLVTAFDYTTNNMHLEAISSPRVLSGLVNVPRTDNLEDYISLAAVLVRCIRFDGQCRKYVSLLTPIAQFLSLLTSKQRRATCVALEFFHEILRMPRSSAIRLLQQINEEGSNSNLCVLLILILESQPEYKLIAANLLLQLDMLEDSSSEVLYRKEAVEALLESLTCEDNSTTQQLSASILSNLGGTYAWTGEPYTVAWLLRKSGLKSLHDKNTIRNFDWSDPSLQDAGMDAWCSKIAGRIMKMGAPIFRALEKGLKSKTKRVSRDCLTAIAWLGCEIVKTQDDLRYSACEILLSTIEQFVHPGLELEERLLACLCIYNYASGKGMQKLIYFSEGVRESLRRLSNITWMAEELLRVADYFQPNKWRISCVHTQILEVGNNCSGAVTALIYYKGQLYSGYATGAIKVWDIKGQTATLVLDMKEHRKAVTCFSLLEPGNCLLSGSADKTIRIWQMVGRKMECLEVIATKESIQAIDTSGELIFAITHSHKMKVFDACRKAKDLCKNKHVKCMRVTPGKVYIGCMDSSIQEISITSNRQQEIKVPLKIWTMQNRPINSIAIYKDWLYSASVTVEGSSIKDWRRHGKPQISVAPERKENVLAMRIVEDFIYVNCSSSTNNLQIWLRGTQNKVGRLSAGSKITSLLTANDVVLCGTESGVIKGWIPL</sequence>
<reference evidence="6" key="1">
    <citation type="submission" date="2022-12" db="EMBL/GenBank/DDBJ databases">
        <title>Draft genome assemblies for two species of Escallonia (Escalloniales).</title>
        <authorList>
            <person name="Chanderbali A."/>
            <person name="Dervinis C."/>
            <person name="Anghel I."/>
            <person name="Soltis D."/>
            <person name="Soltis P."/>
            <person name="Zapata F."/>
        </authorList>
    </citation>
    <scope>NUCLEOTIDE SEQUENCE</scope>
    <source>
        <strain evidence="6">UCBG64.0493</strain>
        <tissue evidence="6">Leaf</tissue>
    </source>
</reference>
<keyword evidence="7" id="KW-1185">Reference proteome</keyword>
<proteinExistence type="predicted"/>
<dbReference type="InterPro" id="IPR015943">
    <property type="entry name" value="WD40/YVTN_repeat-like_dom_sf"/>
</dbReference>
<keyword evidence="1" id="KW-0853">WD repeat</keyword>
<feature type="region of interest" description="Disordered" evidence="2">
    <location>
        <begin position="341"/>
        <end position="378"/>
    </location>
</feature>
<comment type="caution">
    <text evidence="6">The sequence shown here is derived from an EMBL/GenBank/DDBJ whole genome shotgun (WGS) entry which is preliminary data.</text>
</comment>
<feature type="domain" description="Putative E3 ubiquitin-protein ligase LIN ARM repeats" evidence="5">
    <location>
        <begin position="508"/>
        <end position="672"/>
    </location>
</feature>
<dbReference type="Proteomes" id="UP001188597">
    <property type="component" value="Unassembled WGS sequence"/>
</dbReference>
<evidence type="ECO:0000259" key="3">
    <source>
        <dbReference type="Pfam" id="PF23568"/>
    </source>
</evidence>
<dbReference type="Pfam" id="PF00400">
    <property type="entry name" value="WD40"/>
    <property type="match status" value="1"/>
</dbReference>
<protein>
    <recommendedName>
        <fullName evidence="8">E3 ubiquitin-protein ligase LIN-1</fullName>
    </recommendedName>
</protein>
<dbReference type="EMBL" id="JAVXUP010002324">
    <property type="protein sequence ID" value="KAK3004019.1"/>
    <property type="molecule type" value="Genomic_DNA"/>
</dbReference>
<dbReference type="PANTHER" id="PTHR35549:SF2">
    <property type="entry name" value="TRANSDUCIN_WD40 REPEAT-LIKE SUPERFAMILY PROTEIN"/>
    <property type="match status" value="1"/>
</dbReference>
<dbReference type="Gene3D" id="1.25.10.10">
    <property type="entry name" value="Leucine-rich Repeat Variant"/>
    <property type="match status" value="1"/>
</dbReference>
<gene>
    <name evidence="6" type="ORF">RJ639_019417</name>
</gene>
<dbReference type="PROSITE" id="PS50294">
    <property type="entry name" value="WD_REPEATS_REGION"/>
    <property type="match status" value="1"/>
</dbReference>
<dbReference type="SUPFAM" id="SSF48371">
    <property type="entry name" value="ARM repeat"/>
    <property type="match status" value="1"/>
</dbReference>
<evidence type="ECO:0000256" key="1">
    <source>
        <dbReference type="PROSITE-ProRule" id="PRU00221"/>
    </source>
</evidence>
<accession>A0AA89AHM1</accession>
<dbReference type="SUPFAM" id="SSF50978">
    <property type="entry name" value="WD40 repeat-like"/>
    <property type="match status" value="1"/>
</dbReference>
<evidence type="ECO:0000256" key="2">
    <source>
        <dbReference type="SAM" id="MobiDB-lite"/>
    </source>
</evidence>